<proteinExistence type="predicted"/>
<evidence type="ECO:0000313" key="3">
    <source>
        <dbReference type="Proteomes" id="UP000652761"/>
    </source>
</evidence>
<gene>
    <name evidence="2" type="ORF">Taro_054330</name>
</gene>
<accession>A0A843XQ54</accession>
<evidence type="ECO:0000313" key="2">
    <source>
        <dbReference type="EMBL" id="MQM21292.1"/>
    </source>
</evidence>
<feature type="compositionally biased region" description="Polar residues" evidence="1">
    <location>
        <begin position="1"/>
        <end position="12"/>
    </location>
</feature>
<sequence length="135" mass="14759">MRPRVGSSTTGHRSPGSPVRFDGRRRHHECGSQGGYVTTIASELTLWQEIVISIMAGQNGPDVSTKTRMAVRANSAPIGGSMGRIDCQTNGFSSSRELISIRTWGTGFKTELDQTSNIKVLLLVVLVIFHVERFV</sequence>
<dbReference type="AlphaFoldDB" id="A0A843XQ54"/>
<keyword evidence="3" id="KW-1185">Reference proteome</keyword>
<reference evidence="2" key="1">
    <citation type="submission" date="2017-07" db="EMBL/GenBank/DDBJ databases">
        <title>Taro Niue Genome Assembly and Annotation.</title>
        <authorList>
            <person name="Atibalentja N."/>
            <person name="Keating K."/>
            <person name="Fields C.J."/>
        </authorList>
    </citation>
    <scope>NUCLEOTIDE SEQUENCE</scope>
    <source>
        <strain evidence="2">Niue_2</strain>
        <tissue evidence="2">Leaf</tissue>
    </source>
</reference>
<feature type="region of interest" description="Disordered" evidence="1">
    <location>
        <begin position="1"/>
        <end position="26"/>
    </location>
</feature>
<protein>
    <submittedName>
        <fullName evidence="2">Uncharacterized protein</fullName>
    </submittedName>
</protein>
<organism evidence="2 3">
    <name type="scientific">Colocasia esculenta</name>
    <name type="common">Wild taro</name>
    <name type="synonym">Arum esculentum</name>
    <dbReference type="NCBI Taxonomy" id="4460"/>
    <lineage>
        <taxon>Eukaryota</taxon>
        <taxon>Viridiplantae</taxon>
        <taxon>Streptophyta</taxon>
        <taxon>Embryophyta</taxon>
        <taxon>Tracheophyta</taxon>
        <taxon>Spermatophyta</taxon>
        <taxon>Magnoliopsida</taxon>
        <taxon>Liliopsida</taxon>
        <taxon>Araceae</taxon>
        <taxon>Aroideae</taxon>
        <taxon>Colocasieae</taxon>
        <taxon>Colocasia</taxon>
    </lineage>
</organism>
<comment type="caution">
    <text evidence="2">The sequence shown here is derived from an EMBL/GenBank/DDBJ whole genome shotgun (WGS) entry which is preliminary data.</text>
</comment>
<dbReference type="Proteomes" id="UP000652761">
    <property type="component" value="Unassembled WGS sequence"/>
</dbReference>
<evidence type="ECO:0000256" key="1">
    <source>
        <dbReference type="SAM" id="MobiDB-lite"/>
    </source>
</evidence>
<name>A0A843XQ54_COLES</name>
<dbReference type="EMBL" id="NMUH01010830">
    <property type="protein sequence ID" value="MQM21292.1"/>
    <property type="molecule type" value="Genomic_DNA"/>
</dbReference>